<accession>H8GFV6</accession>
<evidence type="ECO:0000313" key="3">
    <source>
        <dbReference type="Proteomes" id="UP000005090"/>
    </source>
</evidence>
<protein>
    <submittedName>
        <fullName evidence="2">Uncharacterized protein</fullName>
    </submittedName>
</protein>
<sequence>MSVDRPVWRRIAWRHPPYGAIDREPNNQENRKVKDGLPKASPGKPGEAFLFGYPDLCVLSVSELAAVILA</sequence>
<evidence type="ECO:0000256" key="1">
    <source>
        <dbReference type="SAM" id="MobiDB-lite"/>
    </source>
</evidence>
<dbReference type="Proteomes" id="UP000005090">
    <property type="component" value="Chromosome"/>
</dbReference>
<evidence type="ECO:0000313" key="2">
    <source>
        <dbReference type="EMBL" id="EIC28707.1"/>
    </source>
</evidence>
<name>H8GFV6_METAL</name>
<reference evidence="2 3" key="1">
    <citation type="journal article" date="2013" name="Genome Announc.">
        <title>Genome Sequence of the Obligate Gammaproteobacterial Methanotroph Methylomicrobium album Strain BG8.</title>
        <authorList>
            <person name="Kits K.D."/>
            <person name="Kalyuzhnaya M.G."/>
            <person name="Klotz M.G."/>
            <person name="Jetten M.S."/>
            <person name="Op den Camp H.J."/>
            <person name="Vuilleumier S."/>
            <person name="Bringel F."/>
            <person name="Dispirito A.A."/>
            <person name="Murrell J.C."/>
            <person name="Bruce D."/>
            <person name="Cheng J.F."/>
            <person name="Copeland A."/>
            <person name="Goodwin L."/>
            <person name="Hauser L."/>
            <person name="Lajus A."/>
            <person name="Land M.L."/>
            <person name="Lapidus A."/>
            <person name="Lucas S."/>
            <person name="Medigue C."/>
            <person name="Pitluck S."/>
            <person name="Woyke T."/>
            <person name="Zeytun A."/>
            <person name="Stein L.Y."/>
        </authorList>
    </citation>
    <scope>NUCLEOTIDE SEQUENCE [LARGE SCALE GENOMIC DNA]</scope>
    <source>
        <strain evidence="2 3">BG8</strain>
    </source>
</reference>
<gene>
    <name evidence="2" type="ORF">Metal_0883</name>
</gene>
<dbReference type="STRING" id="686340.Metal_0883"/>
<keyword evidence="3" id="KW-1185">Reference proteome</keyword>
<dbReference type="AlphaFoldDB" id="H8GFV6"/>
<dbReference type="EMBL" id="CM001475">
    <property type="protein sequence ID" value="EIC28707.1"/>
    <property type="molecule type" value="Genomic_DNA"/>
</dbReference>
<feature type="compositionally biased region" description="Basic and acidic residues" evidence="1">
    <location>
        <begin position="21"/>
        <end position="37"/>
    </location>
</feature>
<organism evidence="2 3">
    <name type="scientific">Methylomicrobium album BG8</name>
    <dbReference type="NCBI Taxonomy" id="686340"/>
    <lineage>
        <taxon>Bacteria</taxon>
        <taxon>Pseudomonadati</taxon>
        <taxon>Pseudomonadota</taxon>
        <taxon>Gammaproteobacteria</taxon>
        <taxon>Methylococcales</taxon>
        <taxon>Methylococcaceae</taxon>
        <taxon>Methylomicrobium</taxon>
    </lineage>
</organism>
<proteinExistence type="predicted"/>
<dbReference type="HOGENOM" id="CLU_2753194_0_0_6"/>
<feature type="region of interest" description="Disordered" evidence="1">
    <location>
        <begin position="19"/>
        <end position="41"/>
    </location>
</feature>